<name>A0A7T0BWK7_9BACT</name>
<gene>
    <name evidence="1" type="ORF">G3M70_10860</name>
</gene>
<evidence type="ECO:0000313" key="1">
    <source>
        <dbReference type="EMBL" id="QPJ62342.1"/>
    </source>
</evidence>
<dbReference type="AlphaFoldDB" id="A0A7T0BWK7"/>
<evidence type="ECO:0000313" key="2">
    <source>
        <dbReference type="Proteomes" id="UP000594688"/>
    </source>
</evidence>
<organism evidence="1 2">
    <name type="scientific">Candidatus Nitronauta litoralis</name>
    <dbReference type="NCBI Taxonomy" id="2705533"/>
    <lineage>
        <taxon>Bacteria</taxon>
        <taxon>Pseudomonadati</taxon>
        <taxon>Nitrospinota/Tectimicrobiota group</taxon>
        <taxon>Nitrospinota</taxon>
        <taxon>Nitrospinia</taxon>
        <taxon>Nitrospinales</taxon>
        <taxon>Nitrospinaceae</taxon>
        <taxon>Candidatus Nitronauta</taxon>
    </lineage>
</organism>
<dbReference type="KEGG" id="nli:G3M70_10860"/>
<reference evidence="1 2" key="1">
    <citation type="submission" date="2020-02" db="EMBL/GenBank/DDBJ databases">
        <title>Genomic and physiological characterization of two novel Nitrospinaceae genera.</title>
        <authorList>
            <person name="Mueller A.J."/>
            <person name="Jung M.-Y."/>
            <person name="Strachan C.R."/>
            <person name="Herbold C.W."/>
            <person name="Kirkegaard R.H."/>
            <person name="Daims H."/>
        </authorList>
    </citation>
    <scope>NUCLEOTIDE SEQUENCE [LARGE SCALE GENOMIC DNA]</scope>
    <source>
        <strain evidence="1">EB</strain>
    </source>
</reference>
<protein>
    <submittedName>
        <fullName evidence="1">Uncharacterized protein</fullName>
    </submittedName>
</protein>
<dbReference type="EMBL" id="CP048685">
    <property type="protein sequence ID" value="QPJ62342.1"/>
    <property type="molecule type" value="Genomic_DNA"/>
</dbReference>
<sequence length="203" mass="23863">MGGYGSSRYGFSLSKTTTSDCIAIDVRRWQREGLLKPPGYFGWNWLRNGEVTSNIQVNVENDHVILNYKHRRSGEDWQEKHYPVYLDWTKCNYGGKRPWFLCPTKGCGRRVAKLYSMGLFACRQCHQLPYQSQLENEMDRTSRRADKIRDRLGWEPGFLNGNGLKPKGMHWKTFERLSAEHDFHVNQSLMRVALKFKVPMTYF</sequence>
<proteinExistence type="predicted"/>
<dbReference type="Proteomes" id="UP000594688">
    <property type="component" value="Chromosome"/>
</dbReference>
<accession>A0A7T0BWK7</accession>